<dbReference type="PANTHER" id="PTHR13148:SF0">
    <property type="entry name" value="POST-GPI ATTACHMENT TO PROTEINS FACTOR 3"/>
    <property type="match status" value="1"/>
</dbReference>
<dbReference type="GO" id="GO:0005789">
    <property type="term" value="C:endoplasmic reticulum membrane"/>
    <property type="evidence" value="ECO:0007669"/>
    <property type="project" value="TreeGrafter"/>
</dbReference>
<evidence type="ECO:0000256" key="4">
    <source>
        <dbReference type="ARBA" id="ARBA00022692"/>
    </source>
</evidence>
<dbReference type="AlphaFoldDB" id="A0AAN8S6Z7"/>
<keyword evidence="5 8" id="KW-0732">Signal</keyword>
<feature type="transmembrane region" description="Helical" evidence="8">
    <location>
        <begin position="223"/>
        <end position="245"/>
    </location>
</feature>
<accession>A0AAN8S6Z7</accession>
<gene>
    <name evidence="9" type="ORF">RUM43_014124</name>
</gene>
<dbReference type="InterPro" id="IPR007217">
    <property type="entry name" value="Per1-like"/>
</dbReference>
<keyword evidence="3 8" id="KW-0337">GPI-anchor biosynthesis</keyword>
<evidence type="ECO:0000256" key="7">
    <source>
        <dbReference type="ARBA" id="ARBA00023136"/>
    </source>
</evidence>
<dbReference type="EMBL" id="JAWJWE010000043">
    <property type="protein sequence ID" value="KAK6617895.1"/>
    <property type="molecule type" value="Genomic_DNA"/>
</dbReference>
<protein>
    <recommendedName>
        <fullName evidence="8">Post-GPI attachment to proteins factor 3</fullName>
    </recommendedName>
</protein>
<feature type="transmembrane region" description="Helical" evidence="8">
    <location>
        <begin position="197"/>
        <end position="217"/>
    </location>
</feature>
<comment type="subcellular location">
    <subcellularLocation>
        <location evidence="1">Endomembrane system</location>
        <topology evidence="1">Multi-pass membrane protein</topology>
    </subcellularLocation>
    <subcellularLocation>
        <location evidence="8">Golgi apparatus membrane</location>
        <topology evidence="8">Multi-pass membrane protein</topology>
    </subcellularLocation>
</comment>
<feature type="transmembrane region" description="Helical" evidence="8">
    <location>
        <begin position="252"/>
        <end position="272"/>
    </location>
</feature>
<evidence type="ECO:0000256" key="6">
    <source>
        <dbReference type="ARBA" id="ARBA00022989"/>
    </source>
</evidence>
<comment type="caution">
    <text evidence="9">The sequence shown here is derived from an EMBL/GenBank/DDBJ whole genome shotgun (WGS) entry which is preliminary data.</text>
</comment>
<feature type="transmembrane region" description="Helical" evidence="8">
    <location>
        <begin position="169"/>
        <end position="185"/>
    </location>
</feature>
<keyword evidence="7 8" id="KW-0472">Membrane</keyword>
<comment type="similarity">
    <text evidence="2 8">Belongs to the PGAP3 family.</text>
</comment>
<evidence type="ECO:0000313" key="10">
    <source>
        <dbReference type="Proteomes" id="UP001372834"/>
    </source>
</evidence>
<feature type="transmembrane region" description="Helical" evidence="8">
    <location>
        <begin position="106"/>
        <end position="125"/>
    </location>
</feature>
<evidence type="ECO:0000256" key="2">
    <source>
        <dbReference type="ARBA" id="ARBA00006387"/>
    </source>
</evidence>
<evidence type="ECO:0000313" key="9">
    <source>
        <dbReference type="EMBL" id="KAK6617895.1"/>
    </source>
</evidence>
<dbReference type="Proteomes" id="UP001372834">
    <property type="component" value="Unassembled WGS sequence"/>
</dbReference>
<dbReference type="PANTHER" id="PTHR13148">
    <property type="entry name" value="PER1-RELATED"/>
    <property type="match status" value="1"/>
</dbReference>
<feature type="transmembrane region" description="Helical" evidence="8">
    <location>
        <begin position="284"/>
        <end position="303"/>
    </location>
</feature>
<keyword evidence="6 8" id="KW-1133">Transmembrane helix</keyword>
<reference evidence="9 10" key="1">
    <citation type="submission" date="2023-10" db="EMBL/GenBank/DDBJ databases">
        <title>Genomes of two closely related lineages of the louse Polyplax serrata with different host specificities.</title>
        <authorList>
            <person name="Martinu J."/>
            <person name="Tarabai H."/>
            <person name="Stefka J."/>
            <person name="Hypsa V."/>
        </authorList>
    </citation>
    <scope>NUCLEOTIDE SEQUENCE [LARGE SCALE GENOMIC DNA]</scope>
    <source>
        <strain evidence="9">HR10_N</strain>
    </source>
</reference>
<keyword evidence="8" id="KW-0333">Golgi apparatus</keyword>
<dbReference type="Pfam" id="PF04080">
    <property type="entry name" value="Per1"/>
    <property type="match status" value="1"/>
</dbReference>
<sequence>MAMESLIRWPGLFLLLKEALGSVGDNSPFFINCVKNCNVEICKAGKHEQWQYKLLGFEVSLWSCLENCEYKCQWKTVEAFQRKNWSIPQFRGKWPFIRFFGLQEPASVFFSVINFFVVLKLLFLFRKKVPKKTQYYRVWNIFGLVQLNSWVWSSVYHTRDTDFTERMDYMSAFLLILYSFYAVGLRYTNTNLNLKTLFWSLFCGSIGLNHLTYLWLYNFDYSYNMKLSCLLGGITAVAWIFWSCLHFQKQYFVWKIGVFGLLVFATAFLELMDFPPILWMIDAHSLWHGSSIIVNIFFFLFVIDDCQYLNYNQLKTENQVEKLD</sequence>
<dbReference type="GO" id="GO:0006506">
    <property type="term" value="P:GPI anchor biosynthetic process"/>
    <property type="evidence" value="ECO:0007669"/>
    <property type="project" value="UniProtKB-KW"/>
</dbReference>
<proteinExistence type="inferred from homology"/>
<evidence type="ECO:0000256" key="3">
    <source>
        <dbReference type="ARBA" id="ARBA00022502"/>
    </source>
</evidence>
<dbReference type="GO" id="GO:0000139">
    <property type="term" value="C:Golgi membrane"/>
    <property type="evidence" value="ECO:0007669"/>
    <property type="project" value="UniProtKB-SubCell"/>
</dbReference>
<feature type="signal peptide" evidence="8">
    <location>
        <begin position="1"/>
        <end position="21"/>
    </location>
</feature>
<organism evidence="9 10">
    <name type="scientific">Polyplax serrata</name>
    <name type="common">Common mouse louse</name>
    <dbReference type="NCBI Taxonomy" id="468196"/>
    <lineage>
        <taxon>Eukaryota</taxon>
        <taxon>Metazoa</taxon>
        <taxon>Ecdysozoa</taxon>
        <taxon>Arthropoda</taxon>
        <taxon>Hexapoda</taxon>
        <taxon>Insecta</taxon>
        <taxon>Pterygota</taxon>
        <taxon>Neoptera</taxon>
        <taxon>Paraneoptera</taxon>
        <taxon>Psocodea</taxon>
        <taxon>Troctomorpha</taxon>
        <taxon>Phthiraptera</taxon>
        <taxon>Anoplura</taxon>
        <taxon>Polyplacidae</taxon>
        <taxon>Polyplax</taxon>
    </lineage>
</organism>
<feature type="transmembrane region" description="Helical" evidence="8">
    <location>
        <begin position="137"/>
        <end position="157"/>
    </location>
</feature>
<name>A0AAN8S6Z7_POLSC</name>
<evidence type="ECO:0000256" key="1">
    <source>
        <dbReference type="ARBA" id="ARBA00004127"/>
    </source>
</evidence>
<dbReference type="GO" id="GO:0016788">
    <property type="term" value="F:hydrolase activity, acting on ester bonds"/>
    <property type="evidence" value="ECO:0007669"/>
    <property type="project" value="TreeGrafter"/>
</dbReference>
<keyword evidence="4 8" id="KW-0812">Transmembrane</keyword>
<feature type="chain" id="PRO_5042661268" description="Post-GPI attachment to proteins factor 3" evidence="8">
    <location>
        <begin position="22"/>
        <end position="324"/>
    </location>
</feature>
<evidence type="ECO:0000256" key="8">
    <source>
        <dbReference type="RuleBase" id="RU365066"/>
    </source>
</evidence>
<evidence type="ECO:0000256" key="5">
    <source>
        <dbReference type="ARBA" id="ARBA00022729"/>
    </source>
</evidence>
<comment type="function">
    <text evidence="8">Involved in the lipid remodeling steps of GPI-anchor maturation.</text>
</comment>